<dbReference type="PANTHER" id="PTHR43736:SF1">
    <property type="entry name" value="DIHYDRONEOPTERIN TRIPHOSPHATE DIPHOSPHATASE"/>
    <property type="match status" value="1"/>
</dbReference>
<accession>A0ABT9WUE7</accession>
<dbReference type="EMBL" id="JAUSTT010000016">
    <property type="protein sequence ID" value="MDQ0176920.1"/>
    <property type="molecule type" value="Genomic_DNA"/>
</dbReference>
<dbReference type="GO" id="GO:0035539">
    <property type="term" value="F:8-oxo-7,8-dihydrodeoxyguanosine triphosphate pyrophosphatase activity"/>
    <property type="evidence" value="ECO:0007669"/>
    <property type="project" value="UniProtKB-EC"/>
</dbReference>
<dbReference type="PANTHER" id="PTHR43736">
    <property type="entry name" value="ADP-RIBOSE PYROPHOSPHATASE"/>
    <property type="match status" value="1"/>
</dbReference>
<organism evidence="4 5">
    <name type="scientific">Bacillus chungangensis</name>
    <dbReference type="NCBI Taxonomy" id="587633"/>
    <lineage>
        <taxon>Bacteria</taxon>
        <taxon>Bacillati</taxon>
        <taxon>Bacillota</taxon>
        <taxon>Bacilli</taxon>
        <taxon>Bacillales</taxon>
        <taxon>Bacillaceae</taxon>
        <taxon>Bacillus</taxon>
    </lineage>
</organism>
<gene>
    <name evidence="4" type="ORF">J2S08_002778</name>
</gene>
<dbReference type="Pfam" id="PF00293">
    <property type="entry name" value="NUDIX"/>
    <property type="match status" value="1"/>
</dbReference>
<reference evidence="4 5" key="1">
    <citation type="submission" date="2023-07" db="EMBL/GenBank/DDBJ databases">
        <title>Genomic Encyclopedia of Type Strains, Phase IV (KMG-IV): sequencing the most valuable type-strain genomes for metagenomic binning, comparative biology and taxonomic classification.</title>
        <authorList>
            <person name="Goeker M."/>
        </authorList>
    </citation>
    <scope>NUCLEOTIDE SEQUENCE [LARGE SCALE GENOMIC DNA]</scope>
    <source>
        <strain evidence="4 5">DSM 23837</strain>
    </source>
</reference>
<name>A0ABT9WUE7_9BACI</name>
<evidence type="ECO:0000256" key="1">
    <source>
        <dbReference type="ARBA" id="ARBA00005582"/>
    </source>
</evidence>
<dbReference type="InterPro" id="IPR014078">
    <property type="entry name" value="Nudix_YtkD"/>
</dbReference>
<feature type="domain" description="Nudix hydrolase" evidence="3">
    <location>
        <begin position="24"/>
        <end position="145"/>
    </location>
</feature>
<sequence length="166" mass="19465">MKKFIDKNNQQVTLSFAKQAFAKAPQHVFIVCMHQNKWLLTNHRIRGFEFPGGKCKEHETIEAAAVREVFEETGGKISNLIYIGEYEVQDKQQSFVKAVFFAEVDEIQEKEDYLETKGPVLLEGNILTHRQQTHFSFIMKDDMLPLVLEEMKRKELLVDTWKIEHH</sequence>
<dbReference type="SUPFAM" id="SSF55811">
    <property type="entry name" value="Nudix"/>
    <property type="match status" value="1"/>
</dbReference>
<dbReference type="RefSeq" id="WP_307230456.1">
    <property type="nucleotide sequence ID" value="NZ_JAUSTT010000016.1"/>
</dbReference>
<dbReference type="InterPro" id="IPR000086">
    <property type="entry name" value="NUDIX_hydrolase_dom"/>
</dbReference>
<protein>
    <submittedName>
        <fullName evidence="4">8-oxo-dGTP diphosphatase</fullName>
        <ecNumber evidence="4">3.6.1.55</ecNumber>
    </submittedName>
</protein>
<keyword evidence="2 4" id="KW-0378">Hydrolase</keyword>
<keyword evidence="5" id="KW-1185">Reference proteome</keyword>
<evidence type="ECO:0000259" key="3">
    <source>
        <dbReference type="PROSITE" id="PS51462"/>
    </source>
</evidence>
<dbReference type="CDD" id="cd04665">
    <property type="entry name" value="NUDIX_RppH"/>
    <property type="match status" value="1"/>
</dbReference>
<dbReference type="EC" id="3.6.1.55" evidence="4"/>
<comment type="caution">
    <text evidence="4">The sequence shown here is derived from an EMBL/GenBank/DDBJ whole genome shotgun (WGS) entry which is preliminary data.</text>
</comment>
<dbReference type="PROSITE" id="PS51462">
    <property type="entry name" value="NUDIX"/>
    <property type="match status" value="1"/>
</dbReference>
<dbReference type="PROSITE" id="PS00893">
    <property type="entry name" value="NUDIX_BOX"/>
    <property type="match status" value="1"/>
</dbReference>
<comment type="similarity">
    <text evidence="1">Belongs to the Nudix hydrolase family.</text>
</comment>
<evidence type="ECO:0000313" key="4">
    <source>
        <dbReference type="EMBL" id="MDQ0176920.1"/>
    </source>
</evidence>
<proteinExistence type="inferred from homology"/>
<dbReference type="InterPro" id="IPR015797">
    <property type="entry name" value="NUDIX_hydrolase-like_dom_sf"/>
</dbReference>
<evidence type="ECO:0000256" key="2">
    <source>
        <dbReference type="ARBA" id="ARBA00022801"/>
    </source>
</evidence>
<dbReference type="InterPro" id="IPR020084">
    <property type="entry name" value="NUDIX_hydrolase_CS"/>
</dbReference>
<dbReference type="Gene3D" id="3.90.79.10">
    <property type="entry name" value="Nucleoside Triphosphate Pyrophosphohydrolase"/>
    <property type="match status" value="1"/>
</dbReference>
<dbReference type="Proteomes" id="UP001223586">
    <property type="component" value="Unassembled WGS sequence"/>
</dbReference>
<dbReference type="NCBIfam" id="TIGR02705">
    <property type="entry name" value="nudix_YtkD"/>
    <property type="match status" value="1"/>
</dbReference>
<evidence type="ECO:0000313" key="5">
    <source>
        <dbReference type="Proteomes" id="UP001223586"/>
    </source>
</evidence>